<proteinExistence type="predicted"/>
<protein>
    <submittedName>
        <fullName evidence="2">Uncharacterized protein</fullName>
    </submittedName>
</protein>
<reference evidence="2" key="1">
    <citation type="journal article" date="2020" name="bioRxiv">
        <title>Hybrid origin of Populus tomentosa Carr. identified through genome sequencing and phylogenomic analysis.</title>
        <authorList>
            <person name="An X."/>
            <person name="Gao K."/>
            <person name="Chen Z."/>
            <person name="Li J."/>
            <person name="Yang X."/>
            <person name="Yang X."/>
            <person name="Zhou J."/>
            <person name="Guo T."/>
            <person name="Zhao T."/>
            <person name="Huang S."/>
            <person name="Miao D."/>
            <person name="Khan W.U."/>
            <person name="Rao P."/>
            <person name="Ye M."/>
            <person name="Lei B."/>
            <person name="Liao W."/>
            <person name="Wang J."/>
            <person name="Ji L."/>
            <person name="Li Y."/>
            <person name="Guo B."/>
            <person name="Mustafa N.S."/>
            <person name="Li S."/>
            <person name="Yun Q."/>
            <person name="Keller S.R."/>
            <person name="Mao J."/>
            <person name="Zhang R."/>
            <person name="Strauss S.H."/>
        </authorList>
    </citation>
    <scope>NUCLEOTIDE SEQUENCE</scope>
    <source>
        <strain evidence="2">GM15</strain>
        <tissue evidence="2">Leaf</tissue>
    </source>
</reference>
<dbReference type="SUPFAM" id="SSF54928">
    <property type="entry name" value="RNA-binding domain, RBD"/>
    <property type="match status" value="1"/>
</dbReference>
<evidence type="ECO:0000313" key="3">
    <source>
        <dbReference type="Proteomes" id="UP000886885"/>
    </source>
</evidence>
<dbReference type="PANTHER" id="PTHR12603:SF36">
    <property type="entry name" value="RNA BINDING (RRM_RBD_RNP MOTIFS) FAMILY PROTEIN"/>
    <property type="match status" value="1"/>
</dbReference>
<dbReference type="PANTHER" id="PTHR12603">
    <property type="entry name" value="CCR4-NOT TRANSCRIPTION COMPLEX RELATED"/>
    <property type="match status" value="1"/>
</dbReference>
<dbReference type="Proteomes" id="UP000886885">
    <property type="component" value="Unassembled WGS sequence"/>
</dbReference>
<dbReference type="EMBL" id="JAAWWB010001825">
    <property type="protein sequence ID" value="KAG6735697.1"/>
    <property type="molecule type" value="Genomic_DNA"/>
</dbReference>
<dbReference type="InterPro" id="IPR039780">
    <property type="entry name" value="Mot2"/>
</dbReference>
<dbReference type="Gene3D" id="3.30.70.330">
    <property type="match status" value="1"/>
</dbReference>
<evidence type="ECO:0000313" key="2">
    <source>
        <dbReference type="EMBL" id="KAG6735697.1"/>
    </source>
</evidence>
<feature type="region of interest" description="Disordered" evidence="1">
    <location>
        <begin position="318"/>
        <end position="345"/>
    </location>
</feature>
<dbReference type="InterPro" id="IPR012677">
    <property type="entry name" value="Nucleotide-bd_a/b_plait_sf"/>
</dbReference>
<dbReference type="GO" id="GO:0004842">
    <property type="term" value="F:ubiquitin-protein transferase activity"/>
    <property type="evidence" value="ECO:0007669"/>
    <property type="project" value="InterPro"/>
</dbReference>
<evidence type="ECO:0000256" key="1">
    <source>
        <dbReference type="SAM" id="MobiDB-lite"/>
    </source>
</evidence>
<accession>A0A8X8BZK8</accession>
<sequence length="345" mass="37882">MYLVLASHNGHAEKMTQEGVSACRLPYDKKKIVGTAGDCERWSFFQQSVQCCYKNQGLYSIASAAQRVFWSIREGSKVSMSRTAAGVIQQFPNNTYITYSKEEEAIRCIQSVHGFVLDGRSLKAWLGTTKYCHAWLRNVPCTNPDCLYLHEIGSQEDSLYKDEIISAYTRSRVQQVTGAPSCLLWRSGSMLPPPADDYCNNSSASAAKPVVKNASDVHLQLEVLVDLWHSLLQRHGFKPDTTSGMVALSSAVASTSQGSMLQNDVGRKVACDEESQSMNGKVINDATATVTLSNQSSCPLPSMYNGWDSDVLPNVAKSFDGTQQSRESEKEGFAIPDGNFQNSLA</sequence>
<dbReference type="InterPro" id="IPR035979">
    <property type="entry name" value="RBD_domain_sf"/>
</dbReference>
<dbReference type="AlphaFoldDB" id="A0A8X8BZK8"/>
<organism evidence="2 3">
    <name type="scientific">Populus tomentosa</name>
    <name type="common">Chinese white poplar</name>
    <dbReference type="NCBI Taxonomy" id="118781"/>
    <lineage>
        <taxon>Eukaryota</taxon>
        <taxon>Viridiplantae</taxon>
        <taxon>Streptophyta</taxon>
        <taxon>Embryophyta</taxon>
        <taxon>Tracheophyta</taxon>
        <taxon>Spermatophyta</taxon>
        <taxon>Magnoliopsida</taxon>
        <taxon>eudicotyledons</taxon>
        <taxon>Gunneridae</taxon>
        <taxon>Pentapetalae</taxon>
        <taxon>rosids</taxon>
        <taxon>fabids</taxon>
        <taxon>Malpighiales</taxon>
        <taxon>Salicaceae</taxon>
        <taxon>Saliceae</taxon>
        <taxon>Populus</taxon>
    </lineage>
</organism>
<name>A0A8X8BZK8_POPTO</name>
<gene>
    <name evidence="2" type="ORF">POTOM_061655</name>
</gene>
<dbReference type="GO" id="GO:0016567">
    <property type="term" value="P:protein ubiquitination"/>
    <property type="evidence" value="ECO:0007669"/>
    <property type="project" value="TreeGrafter"/>
</dbReference>
<comment type="caution">
    <text evidence="2">The sequence shown here is derived from an EMBL/GenBank/DDBJ whole genome shotgun (WGS) entry which is preliminary data.</text>
</comment>
<dbReference type="OrthoDB" id="1923159at2759"/>
<dbReference type="GO" id="GO:0030014">
    <property type="term" value="C:CCR4-NOT complex"/>
    <property type="evidence" value="ECO:0007669"/>
    <property type="project" value="InterPro"/>
</dbReference>
<dbReference type="GO" id="GO:0003676">
    <property type="term" value="F:nucleic acid binding"/>
    <property type="evidence" value="ECO:0007669"/>
    <property type="project" value="InterPro"/>
</dbReference>
<keyword evidence="3" id="KW-1185">Reference proteome</keyword>